<evidence type="ECO:0008006" key="3">
    <source>
        <dbReference type="Google" id="ProtNLM"/>
    </source>
</evidence>
<dbReference type="EMBL" id="CABPRJ010002382">
    <property type="protein sequence ID" value="VVC44529.1"/>
    <property type="molecule type" value="Genomic_DNA"/>
</dbReference>
<reference evidence="1 2" key="1">
    <citation type="submission" date="2019-08" db="EMBL/GenBank/DDBJ databases">
        <authorList>
            <person name="Alioto T."/>
            <person name="Alioto T."/>
            <person name="Gomez Garrido J."/>
        </authorList>
    </citation>
    <scope>NUCLEOTIDE SEQUENCE [LARGE SCALE GENOMIC DNA]</scope>
</reference>
<sequence length="200" mass="23597">METAIGDVKIVLGDYNAKIGKVTLYSAVSETHSLHEISNDNDSDSDNLLVGFWTRINLKEHNKCNATSMRRYNVEKLEAKRILRDYNSTAKLIFEKKQIKHTSDVNEIWNKFNNICEEALHIRKAASEELLKDTNNETRRTRFITRRKKSNNILKCEKRKFTIKNLNGNFIRNERFIKDSNGSLIQIYRWRYSQKTEEIH</sequence>
<keyword evidence="2" id="KW-1185">Reference proteome</keyword>
<evidence type="ECO:0000313" key="2">
    <source>
        <dbReference type="Proteomes" id="UP000325440"/>
    </source>
</evidence>
<dbReference type="Proteomes" id="UP000325440">
    <property type="component" value="Unassembled WGS sequence"/>
</dbReference>
<protein>
    <recommendedName>
        <fullName evidence="3">Craniofacial development protein 2-like</fullName>
    </recommendedName>
</protein>
<evidence type="ECO:0000313" key="1">
    <source>
        <dbReference type="EMBL" id="VVC44529.1"/>
    </source>
</evidence>
<organism evidence="1 2">
    <name type="scientific">Cinara cedri</name>
    <dbReference type="NCBI Taxonomy" id="506608"/>
    <lineage>
        <taxon>Eukaryota</taxon>
        <taxon>Metazoa</taxon>
        <taxon>Ecdysozoa</taxon>
        <taxon>Arthropoda</taxon>
        <taxon>Hexapoda</taxon>
        <taxon>Insecta</taxon>
        <taxon>Pterygota</taxon>
        <taxon>Neoptera</taxon>
        <taxon>Paraneoptera</taxon>
        <taxon>Hemiptera</taxon>
        <taxon>Sternorrhyncha</taxon>
        <taxon>Aphidomorpha</taxon>
        <taxon>Aphidoidea</taxon>
        <taxon>Aphididae</taxon>
        <taxon>Lachninae</taxon>
        <taxon>Cinara</taxon>
    </lineage>
</organism>
<accession>A0A5E4NQ61</accession>
<dbReference type="AlphaFoldDB" id="A0A5E4NQ61"/>
<proteinExistence type="predicted"/>
<name>A0A5E4NQ61_9HEMI</name>
<gene>
    <name evidence="1" type="ORF">CINCED_3A017668</name>
</gene>